<dbReference type="OrthoDB" id="5947505at2759"/>
<organism evidence="12 13">
    <name type="scientific">Phrynocephalus forsythii</name>
    <dbReference type="NCBI Taxonomy" id="171643"/>
    <lineage>
        <taxon>Eukaryota</taxon>
        <taxon>Metazoa</taxon>
        <taxon>Chordata</taxon>
        <taxon>Craniata</taxon>
        <taxon>Vertebrata</taxon>
        <taxon>Euteleostomi</taxon>
        <taxon>Lepidosauria</taxon>
        <taxon>Squamata</taxon>
        <taxon>Bifurcata</taxon>
        <taxon>Unidentata</taxon>
        <taxon>Episquamata</taxon>
        <taxon>Toxicofera</taxon>
        <taxon>Iguania</taxon>
        <taxon>Acrodonta</taxon>
        <taxon>Agamidae</taxon>
        <taxon>Agaminae</taxon>
        <taxon>Phrynocephalus</taxon>
    </lineage>
</organism>
<dbReference type="InterPro" id="IPR001349">
    <property type="entry name" value="Cyt_c_oxidase_su6a"/>
</dbReference>
<dbReference type="EMBL" id="JAPFRF010000012">
    <property type="protein sequence ID" value="KAJ7314124.1"/>
    <property type="molecule type" value="Genomic_DNA"/>
</dbReference>
<dbReference type="GO" id="GO:0030234">
    <property type="term" value="F:enzyme regulator activity"/>
    <property type="evidence" value="ECO:0007669"/>
    <property type="project" value="TreeGrafter"/>
</dbReference>
<evidence type="ECO:0000256" key="5">
    <source>
        <dbReference type="ARBA" id="ARBA00022792"/>
    </source>
</evidence>
<gene>
    <name evidence="12" type="ORF">JRQ81_006061</name>
</gene>
<protein>
    <recommendedName>
        <fullName evidence="14">Cytochrome c oxidase polypeptide VIa</fullName>
    </recommendedName>
</protein>
<dbReference type="PANTHER" id="PTHR11504:SF0">
    <property type="entry name" value="CYTOCHROME C OXIDASE SUBUNIT"/>
    <property type="match status" value="1"/>
</dbReference>
<comment type="subcellular location">
    <subcellularLocation>
        <location evidence="1">Mitochondrion inner membrane</location>
        <topology evidence="1">Single-pass membrane protein</topology>
    </subcellularLocation>
</comment>
<keyword evidence="9 11" id="KW-0472">Membrane</keyword>
<reference evidence="12" key="1">
    <citation type="journal article" date="2023" name="DNA Res.">
        <title>Chromosome-level genome assembly of Phrynocephalus forsythii using third-generation DNA sequencing and Hi-C analysis.</title>
        <authorList>
            <person name="Qi Y."/>
            <person name="Zhao W."/>
            <person name="Zhao Y."/>
            <person name="Niu C."/>
            <person name="Cao S."/>
            <person name="Zhang Y."/>
        </authorList>
    </citation>
    <scope>NUCLEOTIDE SEQUENCE</scope>
    <source>
        <tissue evidence="12">Muscle</tissue>
    </source>
</reference>
<evidence type="ECO:0000256" key="1">
    <source>
        <dbReference type="ARBA" id="ARBA00004434"/>
    </source>
</evidence>
<name>A0A9Q0XHK1_9SAUR</name>
<evidence type="ECO:0000256" key="6">
    <source>
        <dbReference type="ARBA" id="ARBA00022946"/>
    </source>
</evidence>
<evidence type="ECO:0000256" key="7">
    <source>
        <dbReference type="ARBA" id="ARBA00022989"/>
    </source>
</evidence>
<keyword evidence="5" id="KW-0999">Mitochondrion inner membrane</keyword>
<evidence type="ECO:0000256" key="10">
    <source>
        <dbReference type="RuleBase" id="RU004396"/>
    </source>
</evidence>
<evidence type="ECO:0008006" key="14">
    <source>
        <dbReference type="Google" id="ProtNLM"/>
    </source>
</evidence>
<sequence length="110" mass="12597">MLRFRNATQLVAESRNLATAATAGGQHVRKSNARTWEILTYVVALPGVAICTLNAWLKSHEPHRRPDFVPYAYLRIRTKRFPWGDGNHTFIHNPHTNPLPTGYEDEDTHH</sequence>
<keyword evidence="7 11" id="KW-1133">Transmembrane helix</keyword>
<evidence type="ECO:0000313" key="12">
    <source>
        <dbReference type="EMBL" id="KAJ7314124.1"/>
    </source>
</evidence>
<evidence type="ECO:0000256" key="3">
    <source>
        <dbReference type="ARBA" id="ARBA00005553"/>
    </source>
</evidence>
<dbReference type="Proteomes" id="UP001142489">
    <property type="component" value="Unassembled WGS sequence"/>
</dbReference>
<dbReference type="PIRSF" id="PIRSF000277">
    <property type="entry name" value="COX6A1"/>
    <property type="match status" value="1"/>
</dbReference>
<accession>A0A9Q0XHK1</accession>
<dbReference type="Gene3D" id="4.10.95.10">
    <property type="entry name" value="Cytochrome c oxidase, subunit VIa"/>
    <property type="match status" value="1"/>
</dbReference>
<dbReference type="Pfam" id="PF02046">
    <property type="entry name" value="COX6A"/>
    <property type="match status" value="1"/>
</dbReference>
<dbReference type="AlphaFoldDB" id="A0A9Q0XHK1"/>
<comment type="caution">
    <text evidence="12">The sequence shown here is derived from an EMBL/GenBank/DDBJ whole genome shotgun (WGS) entry which is preliminary data.</text>
</comment>
<evidence type="ECO:0000256" key="11">
    <source>
        <dbReference type="SAM" id="Phobius"/>
    </source>
</evidence>
<keyword evidence="4 11" id="KW-0812">Transmembrane</keyword>
<dbReference type="GO" id="GO:0005743">
    <property type="term" value="C:mitochondrial inner membrane"/>
    <property type="evidence" value="ECO:0007669"/>
    <property type="project" value="UniProtKB-SubCell"/>
</dbReference>
<evidence type="ECO:0000256" key="2">
    <source>
        <dbReference type="ARBA" id="ARBA00004673"/>
    </source>
</evidence>
<evidence type="ECO:0000313" key="13">
    <source>
        <dbReference type="Proteomes" id="UP001142489"/>
    </source>
</evidence>
<keyword evidence="6" id="KW-0809">Transit peptide</keyword>
<dbReference type="GO" id="GO:0006123">
    <property type="term" value="P:mitochondrial electron transport, cytochrome c to oxygen"/>
    <property type="evidence" value="ECO:0007669"/>
    <property type="project" value="TreeGrafter"/>
</dbReference>
<feature type="transmembrane region" description="Helical" evidence="11">
    <location>
        <begin position="38"/>
        <end position="57"/>
    </location>
</feature>
<dbReference type="PANTHER" id="PTHR11504">
    <property type="entry name" value="CYTOCHROME C OXIDASE POLYPEPTIDE VIA"/>
    <property type="match status" value="1"/>
</dbReference>
<keyword evidence="13" id="KW-1185">Reference proteome</keyword>
<evidence type="ECO:0000256" key="8">
    <source>
        <dbReference type="ARBA" id="ARBA00023128"/>
    </source>
</evidence>
<comment type="pathway">
    <text evidence="2">Energy metabolism; oxidative phosphorylation.</text>
</comment>
<evidence type="ECO:0000256" key="4">
    <source>
        <dbReference type="ARBA" id="ARBA00022692"/>
    </source>
</evidence>
<dbReference type="SUPFAM" id="SSF81411">
    <property type="entry name" value="Mitochondrial cytochrome c oxidase subunit VIa"/>
    <property type="match status" value="1"/>
</dbReference>
<comment type="similarity">
    <text evidence="3 10">Belongs to the cytochrome c oxidase subunit 6A family.</text>
</comment>
<dbReference type="CDD" id="cd00925">
    <property type="entry name" value="Cyt_c_Oxidase_VIa"/>
    <property type="match status" value="1"/>
</dbReference>
<keyword evidence="8" id="KW-0496">Mitochondrion</keyword>
<dbReference type="FunFam" id="4.10.95.10:FF:000001">
    <property type="entry name" value="Cytochrome c oxidase subunit 6A, mitochondrial"/>
    <property type="match status" value="1"/>
</dbReference>
<evidence type="ECO:0000256" key="9">
    <source>
        <dbReference type="ARBA" id="ARBA00023136"/>
    </source>
</evidence>
<proteinExistence type="inferred from homology"/>
<dbReference type="InterPro" id="IPR036418">
    <property type="entry name" value="Cyt_c_oxidase_su6a_sf"/>
</dbReference>